<proteinExistence type="predicted"/>
<sequence length="548" mass="60155">MFSPTYRFVIAMVWVVVAALTMPSGSTAQIDQLAGWKSELAEAINSKREFTANIVDQIFSFAELGFQEFETSAYLVELLREHGFTVEEGVAGIPTAWVATWGSGRPKISLGTDIDNIPKASQMPGVACHLPLVEGAPGHGEGHNSGMAVQITAALAVKELLEREGLGGTIQIWPGVAEELVATKAYYVREGMFEDVDIVLYAHVGNNLSTSWGMTPGTGLISAMFTFEGSAAHAGGAPWRGRSAADAVNLMEVGWNFRREHLRTQHRSHSVVYDGGDQPNVVPSKASIWFYFREKNYPQIRDLFAIGDSIAKGAAMMSGTVLGDVRIIGSAWPGHFNQVIAEAMYENIQQVGLPQWTEDDQRFAQATQREVGTFESGLATELSILRPALTEAQRTAGFADDIGDISWNVPTATLSFPSNIPGLPGHHWANAIAMATPIAHKGATQGAMAQAMTLLDFMVRPELVDQAWDYFENIQNREIQYTPFIRSSDQPATEMNAEIMEDFREEMRKYYYDSDLYDSYLDQLGVSYPTLRQPDGRCTIGSVSEQGN</sequence>
<feature type="domain" description="Peptidase M20 dimerisation" evidence="1">
    <location>
        <begin position="219"/>
        <end position="295"/>
    </location>
</feature>
<accession>A0A381NRB1</accession>
<dbReference type="InterPro" id="IPR036264">
    <property type="entry name" value="Bact_exopeptidase_dim_dom"/>
</dbReference>
<dbReference type="InterPro" id="IPR052030">
    <property type="entry name" value="Peptidase_M20/M20A_hydrolases"/>
</dbReference>
<dbReference type="Pfam" id="PF07687">
    <property type="entry name" value="M20_dimer"/>
    <property type="match status" value="1"/>
</dbReference>
<dbReference type="Gene3D" id="3.40.630.10">
    <property type="entry name" value="Zn peptidases"/>
    <property type="match status" value="1"/>
</dbReference>
<evidence type="ECO:0000313" key="2">
    <source>
        <dbReference type="EMBL" id="SUZ57077.1"/>
    </source>
</evidence>
<dbReference type="EMBL" id="UINC01000541">
    <property type="protein sequence ID" value="SUZ57077.1"/>
    <property type="molecule type" value="Genomic_DNA"/>
</dbReference>
<dbReference type="GO" id="GO:0071713">
    <property type="term" value="F:para-aminobenzoyl-glutamate hydrolase activity"/>
    <property type="evidence" value="ECO:0007669"/>
    <property type="project" value="TreeGrafter"/>
</dbReference>
<dbReference type="SUPFAM" id="SSF55031">
    <property type="entry name" value="Bacterial exopeptidase dimerisation domain"/>
    <property type="match status" value="1"/>
</dbReference>
<dbReference type="GO" id="GO:0046657">
    <property type="term" value="P:folic acid catabolic process"/>
    <property type="evidence" value="ECO:0007669"/>
    <property type="project" value="TreeGrafter"/>
</dbReference>
<dbReference type="SUPFAM" id="SSF53187">
    <property type="entry name" value="Zn-dependent exopeptidases"/>
    <property type="match status" value="1"/>
</dbReference>
<evidence type="ECO:0000259" key="1">
    <source>
        <dbReference type="Pfam" id="PF07687"/>
    </source>
</evidence>
<organism evidence="2">
    <name type="scientific">marine metagenome</name>
    <dbReference type="NCBI Taxonomy" id="408172"/>
    <lineage>
        <taxon>unclassified sequences</taxon>
        <taxon>metagenomes</taxon>
        <taxon>ecological metagenomes</taxon>
    </lineage>
</organism>
<protein>
    <recommendedName>
        <fullName evidence="1">Peptidase M20 dimerisation domain-containing protein</fullName>
    </recommendedName>
</protein>
<dbReference type="GO" id="GO:0005737">
    <property type="term" value="C:cytoplasm"/>
    <property type="evidence" value="ECO:0007669"/>
    <property type="project" value="TreeGrafter"/>
</dbReference>
<name>A0A381NRB1_9ZZZZ</name>
<dbReference type="InterPro" id="IPR011650">
    <property type="entry name" value="Peptidase_M20_dimer"/>
</dbReference>
<dbReference type="NCBIfam" id="TIGR01891">
    <property type="entry name" value="amidohydrolases"/>
    <property type="match status" value="1"/>
</dbReference>
<dbReference type="AlphaFoldDB" id="A0A381NRB1"/>
<dbReference type="PANTHER" id="PTHR30575">
    <property type="entry name" value="PEPTIDASE M20"/>
    <property type="match status" value="1"/>
</dbReference>
<gene>
    <name evidence="2" type="ORF">METZ01_LOCUS9931</name>
</gene>
<dbReference type="InterPro" id="IPR017439">
    <property type="entry name" value="Amidohydrolase"/>
</dbReference>
<dbReference type="Gene3D" id="3.30.70.360">
    <property type="match status" value="1"/>
</dbReference>
<dbReference type="PANTHER" id="PTHR30575:SF0">
    <property type="entry name" value="XAA-ARG DIPEPTIDASE"/>
    <property type="match status" value="1"/>
</dbReference>
<reference evidence="2" key="1">
    <citation type="submission" date="2018-05" db="EMBL/GenBank/DDBJ databases">
        <authorList>
            <person name="Lanie J.A."/>
            <person name="Ng W.-L."/>
            <person name="Kazmierczak K.M."/>
            <person name="Andrzejewski T.M."/>
            <person name="Davidsen T.M."/>
            <person name="Wayne K.J."/>
            <person name="Tettelin H."/>
            <person name="Glass J.I."/>
            <person name="Rusch D."/>
            <person name="Podicherti R."/>
            <person name="Tsui H.-C.T."/>
            <person name="Winkler M.E."/>
        </authorList>
    </citation>
    <scope>NUCLEOTIDE SEQUENCE</scope>
</reference>
<dbReference type="GO" id="GO:0016805">
    <property type="term" value="F:dipeptidase activity"/>
    <property type="evidence" value="ECO:0007669"/>
    <property type="project" value="TreeGrafter"/>
</dbReference>